<protein>
    <submittedName>
        <fullName evidence="1">Uncharacterized protein</fullName>
    </submittedName>
</protein>
<name>A0AAU2V7A6_9ACTN</name>
<proteinExistence type="predicted"/>
<accession>A0AAU2V7A6</accession>
<dbReference type="AlphaFoldDB" id="A0AAU2V7A6"/>
<gene>
    <name evidence="1" type="ORF">OG549_22745</name>
</gene>
<reference evidence="1" key="1">
    <citation type="submission" date="2022-10" db="EMBL/GenBank/DDBJ databases">
        <title>The complete genomes of actinobacterial strains from the NBC collection.</title>
        <authorList>
            <person name="Joergensen T.S."/>
            <person name="Alvarez Arevalo M."/>
            <person name="Sterndorff E.B."/>
            <person name="Faurdal D."/>
            <person name="Vuksanovic O."/>
            <person name="Mourched A.-S."/>
            <person name="Charusanti P."/>
            <person name="Shaw S."/>
            <person name="Blin K."/>
            <person name="Weber T."/>
        </authorList>
    </citation>
    <scope>NUCLEOTIDE SEQUENCE</scope>
    <source>
        <strain evidence="1">NBC_00003</strain>
    </source>
</reference>
<sequence>MTGQARFWLRAKEREAETARARALYADVIEALEQHVCNVEIDNCGNELTIVIVLAEEHRINIAGRHSLPWHDDRSELGGWAATYTDEHGHSKVLYDTTTPEGEPPGDLTVEPLAEAVGGWATGWLAEHS</sequence>
<organism evidence="1">
    <name type="scientific">Streptomyces sp. NBC_00003</name>
    <dbReference type="NCBI Taxonomy" id="2903608"/>
    <lineage>
        <taxon>Bacteria</taxon>
        <taxon>Bacillati</taxon>
        <taxon>Actinomycetota</taxon>
        <taxon>Actinomycetes</taxon>
        <taxon>Kitasatosporales</taxon>
        <taxon>Streptomycetaceae</taxon>
        <taxon>Streptomyces</taxon>
    </lineage>
</organism>
<dbReference type="EMBL" id="CP108318">
    <property type="protein sequence ID" value="WTW63245.1"/>
    <property type="molecule type" value="Genomic_DNA"/>
</dbReference>
<evidence type="ECO:0000313" key="1">
    <source>
        <dbReference type="EMBL" id="WTW63245.1"/>
    </source>
</evidence>